<comment type="similarity">
    <text evidence="2">Belongs to the glycosyl hydrolase 33 family.</text>
</comment>
<dbReference type="CDD" id="cd15482">
    <property type="entry name" value="Sialidase_non-viral"/>
    <property type="match status" value="1"/>
</dbReference>
<keyword evidence="5" id="KW-0378">Hydrolase</keyword>
<proteinExistence type="inferred from homology"/>
<evidence type="ECO:0000256" key="3">
    <source>
        <dbReference type="ARBA" id="ARBA00012733"/>
    </source>
</evidence>
<dbReference type="Proteomes" id="UP000675379">
    <property type="component" value="Unassembled WGS sequence"/>
</dbReference>
<sequence>MRKSTSQTGPFLTLKNESFSGNRFLNLDEHLETFLQEEAVSLKAVFRTTSAEAMAIFSIFYKDSAGPDFAFTLYQGYPQITRKESPGSYQVLRLDEAINDGERHELLLNYDKGDWQMILDGEEKAGGSGLRRWCCFGYVGFACVGRSVQHSQFREYFEGELEELSFSTTPFLPQERDPLALKRIETQKVFFQGLSGVENYRIPSILYAQGQLLASCDARMEVPGDNPNHIVRALRRSFDEGVTWEEPEFFLDYGGYGRSSGAAAIDGSLLYEEETQTLWLLYTHSGAKVGAFNAEPGTGFTPTGEMILRDSEGKRFLLLTNQRVVEEETGRVTDMTVDALGRIFQEGKLVGTLGSGEGPLYQHPTTYLMAVKSPDLGKTWSNPIHLNPMVKDESMSFLGAGPGVGLCLKKEPYAGRLVFPVYALDPEKKQRARVIYSDDQGKTWRISEGIESGEVELTECQLLEMEDGTLRLYARNTSPLKEILTVESHDGGVTFQHLQSVGVKNPYCQISVTACGGKYYLSTPSHSTYRLQGTLYESLDGLHWTPVQLLEPGEFGYSCLVAKKYGNLGLLYEGRSVNVYYQDIQRKNMVRPVENP</sequence>
<dbReference type="RefSeq" id="WP_211799575.1">
    <property type="nucleotide sequence ID" value="NZ_JAGSCS010000002.1"/>
</dbReference>
<dbReference type="GO" id="GO:0004308">
    <property type="term" value="F:exo-alpha-sialidase activity"/>
    <property type="evidence" value="ECO:0007669"/>
    <property type="project" value="UniProtKB-EC"/>
</dbReference>
<dbReference type="AlphaFoldDB" id="A0A941HQD9"/>
<dbReference type="EC" id="3.2.1.18" evidence="3"/>
<dbReference type="PANTHER" id="PTHR10628:SF30">
    <property type="entry name" value="EXO-ALPHA-SIALIDASE"/>
    <property type="match status" value="1"/>
</dbReference>
<comment type="catalytic activity">
    <reaction evidence="1">
        <text>Hydrolysis of alpha-(2-&gt;3)-, alpha-(2-&gt;6)-, alpha-(2-&gt;8)- glycosidic linkages of terminal sialic acid residues in oligosaccharides, glycoproteins, glycolipids, colominic acid and synthetic substrates.</text>
        <dbReference type="EC" id="3.2.1.18"/>
    </reaction>
</comment>
<accession>A0A941HQD9</accession>
<dbReference type="Gene3D" id="2.60.120.200">
    <property type="match status" value="1"/>
</dbReference>
<evidence type="ECO:0000313" key="5">
    <source>
        <dbReference type="EMBL" id="MBR0575052.1"/>
    </source>
</evidence>
<protein>
    <recommendedName>
        <fullName evidence="3">exo-alpha-sialidase</fullName>
        <ecNumber evidence="3">3.2.1.18</ecNumber>
    </recommendedName>
</protein>
<dbReference type="Gene3D" id="2.120.10.10">
    <property type="match status" value="1"/>
</dbReference>
<dbReference type="EMBL" id="JAGSCS010000002">
    <property type="protein sequence ID" value="MBR0575052.1"/>
    <property type="molecule type" value="Genomic_DNA"/>
</dbReference>
<dbReference type="GO" id="GO:0005737">
    <property type="term" value="C:cytoplasm"/>
    <property type="evidence" value="ECO:0007669"/>
    <property type="project" value="TreeGrafter"/>
</dbReference>
<comment type="caution">
    <text evidence="5">The sequence shown here is derived from an EMBL/GenBank/DDBJ whole genome shotgun (WGS) entry which is preliminary data.</text>
</comment>
<feature type="domain" description="Sialidase" evidence="4">
    <location>
        <begin position="367"/>
        <end position="568"/>
    </location>
</feature>
<keyword evidence="5" id="KW-0326">Glycosidase</keyword>
<dbReference type="InterPro" id="IPR036278">
    <property type="entry name" value="Sialidase_sf"/>
</dbReference>
<dbReference type="InterPro" id="IPR023364">
    <property type="entry name" value="Trans_sialidase_dom3"/>
</dbReference>
<dbReference type="Gene3D" id="2.40.220.10">
    <property type="entry name" value="Intramolecular Trans-sialidase, Domain 3"/>
    <property type="match status" value="1"/>
</dbReference>
<dbReference type="SUPFAM" id="SSF49899">
    <property type="entry name" value="Concanavalin A-like lectins/glucanases"/>
    <property type="match status" value="1"/>
</dbReference>
<evidence type="ECO:0000256" key="1">
    <source>
        <dbReference type="ARBA" id="ARBA00000427"/>
    </source>
</evidence>
<dbReference type="PANTHER" id="PTHR10628">
    <property type="entry name" value="SIALIDASE"/>
    <property type="match status" value="1"/>
</dbReference>
<dbReference type="GO" id="GO:0016020">
    <property type="term" value="C:membrane"/>
    <property type="evidence" value="ECO:0007669"/>
    <property type="project" value="TreeGrafter"/>
</dbReference>
<dbReference type="InterPro" id="IPR026856">
    <property type="entry name" value="Sialidase_fam"/>
</dbReference>
<reference evidence="5" key="1">
    <citation type="submission" date="2021-04" db="EMBL/GenBank/DDBJ databases">
        <title>Proteiniclasticum sedimins sp. nov., an obligate anaerobic bacterium isolated from anaerobic sludge.</title>
        <authorList>
            <person name="Liu J."/>
        </authorList>
    </citation>
    <scope>NUCLEOTIDE SEQUENCE</scope>
    <source>
        <strain evidence="5">BAD-10</strain>
    </source>
</reference>
<name>A0A941HQD9_9CLOT</name>
<dbReference type="GO" id="GO:0009313">
    <property type="term" value="P:oligosaccharide catabolic process"/>
    <property type="evidence" value="ECO:0007669"/>
    <property type="project" value="TreeGrafter"/>
</dbReference>
<dbReference type="InterPro" id="IPR011040">
    <property type="entry name" value="Sialidase"/>
</dbReference>
<evidence type="ECO:0000256" key="2">
    <source>
        <dbReference type="ARBA" id="ARBA00009348"/>
    </source>
</evidence>
<keyword evidence="6" id="KW-1185">Reference proteome</keyword>
<evidence type="ECO:0000313" key="6">
    <source>
        <dbReference type="Proteomes" id="UP000675379"/>
    </source>
</evidence>
<dbReference type="GO" id="GO:0006689">
    <property type="term" value="P:ganglioside catabolic process"/>
    <property type="evidence" value="ECO:0007669"/>
    <property type="project" value="TreeGrafter"/>
</dbReference>
<dbReference type="InterPro" id="IPR013320">
    <property type="entry name" value="ConA-like_dom_sf"/>
</dbReference>
<organism evidence="5 6">
    <name type="scientific">Proteiniclasticum sediminis</name>
    <dbReference type="NCBI Taxonomy" id="2804028"/>
    <lineage>
        <taxon>Bacteria</taxon>
        <taxon>Bacillati</taxon>
        <taxon>Bacillota</taxon>
        <taxon>Clostridia</taxon>
        <taxon>Eubacteriales</taxon>
        <taxon>Clostridiaceae</taxon>
        <taxon>Proteiniclasticum</taxon>
    </lineage>
</organism>
<gene>
    <name evidence="5" type="ORF">KCG48_01730</name>
</gene>
<dbReference type="Pfam" id="PF13088">
    <property type="entry name" value="BNR_2"/>
    <property type="match status" value="1"/>
</dbReference>
<dbReference type="SUPFAM" id="SSF50939">
    <property type="entry name" value="Sialidases"/>
    <property type="match status" value="1"/>
</dbReference>
<evidence type="ECO:0000259" key="4">
    <source>
        <dbReference type="Pfam" id="PF13088"/>
    </source>
</evidence>